<dbReference type="Pfam" id="PF00110">
    <property type="entry name" value="wnt"/>
    <property type="match status" value="1"/>
</dbReference>
<keyword evidence="7" id="KW-1015">Disulfide bond</keyword>
<dbReference type="GO" id="GO:0060070">
    <property type="term" value="P:canonical Wnt signaling pathway"/>
    <property type="evidence" value="ECO:0007669"/>
    <property type="project" value="TreeGrafter"/>
</dbReference>
<name>A0A232F721_9HYME</name>
<accession>A0A232F721</accession>
<keyword evidence="11" id="KW-1185">Reference proteome</keyword>
<dbReference type="PANTHER" id="PTHR12027">
    <property type="entry name" value="WNT RELATED"/>
    <property type="match status" value="1"/>
</dbReference>
<dbReference type="GO" id="GO:0060560">
    <property type="term" value="P:developmental growth involved in morphogenesis"/>
    <property type="evidence" value="ECO:0007669"/>
    <property type="project" value="UniProtKB-ARBA"/>
</dbReference>
<dbReference type="Gene3D" id="3.30.2460.20">
    <property type="match status" value="1"/>
</dbReference>
<dbReference type="GO" id="GO:0000902">
    <property type="term" value="P:cell morphogenesis"/>
    <property type="evidence" value="ECO:0007669"/>
    <property type="project" value="UniProtKB-ARBA"/>
</dbReference>
<evidence type="ECO:0000256" key="7">
    <source>
        <dbReference type="ARBA" id="ARBA00023157"/>
    </source>
</evidence>
<protein>
    <recommendedName>
        <fullName evidence="9">Protein Wnt</fullName>
    </recommendedName>
</protein>
<dbReference type="Proteomes" id="UP000215335">
    <property type="component" value="Unassembled WGS sequence"/>
</dbReference>
<dbReference type="GO" id="GO:0007517">
    <property type="term" value="P:muscle organ development"/>
    <property type="evidence" value="ECO:0007669"/>
    <property type="project" value="UniProtKB-ARBA"/>
</dbReference>
<dbReference type="GO" id="GO:0005125">
    <property type="term" value="F:cytokine activity"/>
    <property type="evidence" value="ECO:0007669"/>
    <property type="project" value="TreeGrafter"/>
</dbReference>
<dbReference type="GO" id="GO:0005615">
    <property type="term" value="C:extracellular space"/>
    <property type="evidence" value="ECO:0007669"/>
    <property type="project" value="TreeGrafter"/>
</dbReference>
<gene>
    <name evidence="10" type="ORF">TSAR_008659</name>
</gene>
<reference evidence="10 11" key="1">
    <citation type="journal article" date="2017" name="Curr. Biol.">
        <title>The Evolution of Venom by Co-option of Single-Copy Genes.</title>
        <authorList>
            <person name="Martinson E.O."/>
            <person name="Mrinalini"/>
            <person name="Kelkar Y.D."/>
            <person name="Chang C.H."/>
            <person name="Werren J.H."/>
        </authorList>
    </citation>
    <scope>NUCLEOTIDE SEQUENCE [LARGE SCALE GENOMIC DNA]</scope>
    <source>
        <strain evidence="10 11">Alberta</strain>
        <tissue evidence="10">Whole body</tissue>
    </source>
</reference>
<evidence type="ECO:0000256" key="4">
    <source>
        <dbReference type="ARBA" id="ARBA00022525"/>
    </source>
</evidence>
<keyword evidence="4" id="KW-0964">Secreted</keyword>
<keyword evidence="6 9" id="KW-0879">Wnt signaling pathway</keyword>
<evidence type="ECO:0000256" key="8">
    <source>
        <dbReference type="ARBA" id="ARBA00023288"/>
    </source>
</evidence>
<comment type="function">
    <text evidence="9">Ligand for members of the frizzled family of seven transmembrane receptors.</text>
</comment>
<proteinExistence type="inferred from homology"/>
<keyword evidence="3 9" id="KW-0217">Developmental protein</keyword>
<keyword evidence="5" id="KW-0272">Extracellular matrix</keyword>
<dbReference type="STRING" id="543379.A0A232F721"/>
<evidence type="ECO:0000313" key="10">
    <source>
        <dbReference type="EMBL" id="OXU26233.1"/>
    </source>
</evidence>
<dbReference type="OrthoDB" id="5945655at2759"/>
<comment type="caution">
    <text evidence="10">The sequence shown here is derived from an EMBL/GenBank/DDBJ whole genome shotgun (WGS) entry which is preliminary data.</text>
</comment>
<keyword evidence="8" id="KW-0449">Lipoprotein</keyword>
<dbReference type="GO" id="GO:0005109">
    <property type="term" value="F:frizzled binding"/>
    <property type="evidence" value="ECO:0007669"/>
    <property type="project" value="TreeGrafter"/>
</dbReference>
<organism evidence="10 11">
    <name type="scientific">Trichomalopsis sarcophagae</name>
    <dbReference type="NCBI Taxonomy" id="543379"/>
    <lineage>
        <taxon>Eukaryota</taxon>
        <taxon>Metazoa</taxon>
        <taxon>Ecdysozoa</taxon>
        <taxon>Arthropoda</taxon>
        <taxon>Hexapoda</taxon>
        <taxon>Insecta</taxon>
        <taxon>Pterygota</taxon>
        <taxon>Neoptera</taxon>
        <taxon>Endopterygota</taxon>
        <taxon>Hymenoptera</taxon>
        <taxon>Apocrita</taxon>
        <taxon>Proctotrupomorpha</taxon>
        <taxon>Chalcidoidea</taxon>
        <taxon>Pteromalidae</taxon>
        <taxon>Pteromalinae</taxon>
        <taxon>Trichomalopsis</taxon>
    </lineage>
</organism>
<comment type="subcellular location">
    <subcellularLocation>
        <location evidence="1 9">Secreted</location>
        <location evidence="1 9">Extracellular space</location>
        <location evidence="1 9">Extracellular matrix</location>
    </subcellularLocation>
</comment>
<evidence type="ECO:0000256" key="5">
    <source>
        <dbReference type="ARBA" id="ARBA00022530"/>
    </source>
</evidence>
<dbReference type="EMBL" id="NNAY01000843">
    <property type="protein sequence ID" value="OXU26233.1"/>
    <property type="molecule type" value="Genomic_DNA"/>
</dbReference>
<evidence type="ECO:0000313" key="11">
    <source>
        <dbReference type="Proteomes" id="UP000215335"/>
    </source>
</evidence>
<evidence type="ECO:0000256" key="1">
    <source>
        <dbReference type="ARBA" id="ARBA00004498"/>
    </source>
</evidence>
<dbReference type="InterPro" id="IPR005817">
    <property type="entry name" value="Wnt"/>
</dbReference>
<evidence type="ECO:0000256" key="9">
    <source>
        <dbReference type="RuleBase" id="RU003500"/>
    </source>
</evidence>
<dbReference type="GO" id="GO:0045165">
    <property type="term" value="P:cell fate commitment"/>
    <property type="evidence" value="ECO:0007669"/>
    <property type="project" value="TreeGrafter"/>
</dbReference>
<evidence type="ECO:0000256" key="3">
    <source>
        <dbReference type="ARBA" id="ARBA00022473"/>
    </source>
</evidence>
<dbReference type="FunFam" id="3.30.2460.20:FF:000001">
    <property type="entry name" value="Wnt homolog"/>
    <property type="match status" value="1"/>
</dbReference>
<evidence type="ECO:0000256" key="2">
    <source>
        <dbReference type="ARBA" id="ARBA00005683"/>
    </source>
</evidence>
<dbReference type="AlphaFoldDB" id="A0A232F721"/>
<dbReference type="InterPro" id="IPR043158">
    <property type="entry name" value="Wnt_C"/>
</dbReference>
<sequence>MSALYVDRQCNGSSAGYEGCEYLCCGRGHVTRAEEILERCECKYFSCCYVKCKTCRNVIITHECN</sequence>
<dbReference type="PANTHER" id="PTHR12027:SF102">
    <property type="entry name" value="PROTEIN WNT"/>
    <property type="match status" value="1"/>
</dbReference>
<evidence type="ECO:0000256" key="6">
    <source>
        <dbReference type="ARBA" id="ARBA00022687"/>
    </source>
</evidence>
<comment type="similarity">
    <text evidence="2 9">Belongs to the Wnt family.</text>
</comment>
<dbReference type="GO" id="GO:0030182">
    <property type="term" value="P:neuron differentiation"/>
    <property type="evidence" value="ECO:0007669"/>
    <property type="project" value="TreeGrafter"/>
</dbReference>